<dbReference type="AlphaFoldDB" id="A0A8U0LMZ8"/>
<dbReference type="EMBL" id="CABWKH010000028">
    <property type="protein sequence ID" value="VWQ38921.1"/>
    <property type="molecule type" value="Genomic_DNA"/>
</dbReference>
<sequence length="85" mass="9747">MSYSQKHVDALCQALQVMQSGNSEDSPYAHSYIDELLSLIGSYKSGDMKPDEMFEQVMIGLVSFQQFLDMRLTLLERKQNPPVTW</sequence>
<evidence type="ECO:0000313" key="1">
    <source>
        <dbReference type="EMBL" id="VWQ38921.1"/>
    </source>
</evidence>
<dbReference type="Proteomes" id="UP000494246">
    <property type="component" value="Unassembled WGS sequence"/>
</dbReference>
<protein>
    <submittedName>
        <fullName evidence="1">Uncharacterized protein</fullName>
    </submittedName>
</protein>
<evidence type="ECO:0000313" key="2">
    <source>
        <dbReference type="Proteomes" id="UP000494246"/>
    </source>
</evidence>
<proteinExistence type="predicted"/>
<organism evidence="1 2">
    <name type="scientific">Bifidobacterium longum subsp. infantis</name>
    <dbReference type="NCBI Taxonomy" id="1682"/>
    <lineage>
        <taxon>Bacteria</taxon>
        <taxon>Bacillati</taxon>
        <taxon>Actinomycetota</taxon>
        <taxon>Actinomycetes</taxon>
        <taxon>Bifidobacteriales</taxon>
        <taxon>Bifidobacteriaceae</taxon>
        <taxon>Bifidobacterium</taxon>
    </lineage>
</organism>
<reference evidence="1 2" key="1">
    <citation type="submission" date="2019-10" db="EMBL/GenBank/DDBJ databases">
        <authorList>
            <consortium name="Melissa Lawson"/>
            <person name="O'neill I."/>
        </authorList>
    </citation>
    <scope>NUCLEOTIDE SEQUENCE [LARGE SCALE GENOMIC DNA]</scope>
    <source>
        <strain evidence="1">LH_23</strain>
    </source>
</reference>
<dbReference type="RefSeq" id="WP_214646475.1">
    <property type="nucleotide sequence ID" value="NZ_CABWKH010000028.1"/>
</dbReference>
<gene>
    <name evidence="1" type="ORF">BIFLH23_02335</name>
</gene>
<accession>A0A8U0LMZ8</accession>
<name>A0A8U0LMZ8_BIFLI</name>
<comment type="caution">
    <text evidence="1">The sequence shown here is derived from an EMBL/GenBank/DDBJ whole genome shotgun (WGS) entry which is preliminary data.</text>
</comment>